<proteinExistence type="predicted"/>
<protein>
    <recommendedName>
        <fullName evidence="1">U-box domain-containing protein</fullName>
    </recommendedName>
</protein>
<reference evidence="2" key="1">
    <citation type="submission" date="2021-02" db="EMBL/GenBank/DDBJ databases">
        <authorList>
            <person name="Nowell W R."/>
        </authorList>
    </citation>
    <scope>NUCLEOTIDE SEQUENCE</scope>
    <source>
        <strain evidence="2">Ploen Becks lab</strain>
    </source>
</reference>
<dbReference type="AlphaFoldDB" id="A0A814PW86"/>
<dbReference type="PANTHER" id="PTHR15599">
    <property type="entry name" value="RTDR1"/>
    <property type="match status" value="1"/>
</dbReference>
<accession>A0A814PW86</accession>
<dbReference type="InterPro" id="IPR011989">
    <property type="entry name" value="ARM-like"/>
</dbReference>
<evidence type="ECO:0000313" key="3">
    <source>
        <dbReference type="Proteomes" id="UP000663879"/>
    </source>
</evidence>
<keyword evidence="3" id="KW-1185">Reference proteome</keyword>
<dbReference type="SUPFAM" id="SSF48371">
    <property type="entry name" value="ARM repeat"/>
    <property type="match status" value="1"/>
</dbReference>
<sequence>MANCLIPDHYPNQIDITRTPLAFGDRAVPRLNRELNDSILLTRQRALRSLCDYLHDPEHIASCISEEIPTSLKQLLSDVDPFCRYKSAECLYVLSCNSNGRNAIVNQDIIQNLSILFDDQEIMARKNAHKTIEMVSEFSIGAEGIVKLKLIKILVEKLKTELDEIKDFILDTLHFCMQVDTAQALSSQAMEVFTNLLKHESKTIRAKAARDIFDLSIPLEGKLEALKFDTVATLVNLLKDKDSIVRCKSALAIEAIAITTPGKYSCIKAGAIESLVELLNDELSEMRVNALKAITCLAEAPEGRKELLDHIEKIKKLLDDNVPIVSKHAGIAVRIITWKP</sequence>
<feature type="domain" description="U-box" evidence="1">
    <location>
        <begin position="169"/>
        <end position="316"/>
    </location>
</feature>
<comment type="caution">
    <text evidence="2">The sequence shown here is derived from an EMBL/GenBank/DDBJ whole genome shotgun (WGS) entry which is preliminary data.</text>
</comment>
<dbReference type="Proteomes" id="UP000663879">
    <property type="component" value="Unassembled WGS sequence"/>
</dbReference>
<dbReference type="Gene3D" id="1.25.10.10">
    <property type="entry name" value="Leucine-rich Repeat Variant"/>
    <property type="match status" value="2"/>
</dbReference>
<organism evidence="2 3">
    <name type="scientific">Brachionus calyciflorus</name>
    <dbReference type="NCBI Taxonomy" id="104777"/>
    <lineage>
        <taxon>Eukaryota</taxon>
        <taxon>Metazoa</taxon>
        <taxon>Spiralia</taxon>
        <taxon>Gnathifera</taxon>
        <taxon>Rotifera</taxon>
        <taxon>Eurotatoria</taxon>
        <taxon>Monogononta</taxon>
        <taxon>Pseudotrocha</taxon>
        <taxon>Ploima</taxon>
        <taxon>Brachionidae</taxon>
        <taxon>Brachionus</taxon>
    </lineage>
</organism>
<gene>
    <name evidence="2" type="ORF">OXX778_LOCUS21636</name>
</gene>
<dbReference type="Pfam" id="PF25598">
    <property type="entry name" value="ARM_PUB"/>
    <property type="match status" value="1"/>
</dbReference>
<dbReference type="OrthoDB" id="409644at2759"/>
<evidence type="ECO:0000313" key="2">
    <source>
        <dbReference type="EMBL" id="CAF1111256.1"/>
    </source>
</evidence>
<dbReference type="InterPro" id="IPR058678">
    <property type="entry name" value="ARM_PUB"/>
</dbReference>
<dbReference type="InterPro" id="IPR042856">
    <property type="entry name" value="RSP14"/>
</dbReference>
<evidence type="ECO:0000259" key="1">
    <source>
        <dbReference type="Pfam" id="PF25598"/>
    </source>
</evidence>
<dbReference type="PANTHER" id="PTHR15599:SF1">
    <property type="entry name" value="RADIAL SPOKE HEAD 14 HOMOLOG"/>
    <property type="match status" value="1"/>
</dbReference>
<name>A0A814PW86_9BILA</name>
<dbReference type="EMBL" id="CAJNOC010008177">
    <property type="protein sequence ID" value="CAF1111256.1"/>
    <property type="molecule type" value="Genomic_DNA"/>
</dbReference>
<dbReference type="InterPro" id="IPR016024">
    <property type="entry name" value="ARM-type_fold"/>
</dbReference>